<dbReference type="InterPro" id="IPR037143">
    <property type="entry name" value="4-PPantetheinyl_Trfase_dom_sf"/>
</dbReference>
<dbReference type="GO" id="GO:0005829">
    <property type="term" value="C:cytosol"/>
    <property type="evidence" value="ECO:0007669"/>
    <property type="project" value="TreeGrafter"/>
</dbReference>
<sequence length="212" mass="22294">MDRVPVDEVRVWLLRSPLPAAVLARLAELLDDRERSRAGALDPVGRRRFVAAHGAARVLVGGWVGTAPEAVRWSYGPHGKPEVDGVQVSLSHSGDLAAVALTPVRAVGVDVQRHTPGLDTRAMAVRYFPPQEVPLVTGPAAFATLWARKEACVKATGGRLTKGLALPVAAGPVVDGAYHVVDVPVPAGFAGAVALCGPEALRVTTAWWSLTE</sequence>
<dbReference type="GO" id="GO:0019878">
    <property type="term" value="P:lysine biosynthetic process via aminoadipic acid"/>
    <property type="evidence" value="ECO:0007669"/>
    <property type="project" value="TreeGrafter"/>
</dbReference>
<reference evidence="4 5" key="1">
    <citation type="submission" date="2020-03" db="EMBL/GenBank/DDBJ databases">
        <title>Whole genome shotgun sequence of Phytohabitans houttuyneae NBRC 108639.</title>
        <authorList>
            <person name="Komaki H."/>
            <person name="Tamura T."/>
        </authorList>
    </citation>
    <scope>NUCLEOTIDE SEQUENCE [LARGE SCALE GENOMIC DNA]</scope>
    <source>
        <strain evidence="4 5">NBRC 108639</strain>
    </source>
</reference>
<evidence type="ECO:0000256" key="2">
    <source>
        <dbReference type="ARBA" id="ARBA00022679"/>
    </source>
</evidence>
<gene>
    <name evidence="4" type="ORF">Phou_006950</name>
</gene>
<dbReference type="AlphaFoldDB" id="A0A6V8K6T7"/>
<organism evidence="4 5">
    <name type="scientific">Phytohabitans houttuyneae</name>
    <dbReference type="NCBI Taxonomy" id="1076126"/>
    <lineage>
        <taxon>Bacteria</taxon>
        <taxon>Bacillati</taxon>
        <taxon>Actinomycetota</taxon>
        <taxon>Actinomycetes</taxon>
        <taxon>Micromonosporales</taxon>
        <taxon>Micromonosporaceae</taxon>
    </lineage>
</organism>
<accession>A0A6V8K6T7</accession>
<name>A0A6V8K6T7_9ACTN</name>
<keyword evidence="2" id="KW-0808">Transferase</keyword>
<dbReference type="GO" id="GO:0000287">
    <property type="term" value="F:magnesium ion binding"/>
    <property type="evidence" value="ECO:0007669"/>
    <property type="project" value="InterPro"/>
</dbReference>
<dbReference type="Gene3D" id="3.90.470.20">
    <property type="entry name" value="4'-phosphopantetheinyl transferase domain"/>
    <property type="match status" value="1"/>
</dbReference>
<evidence type="ECO:0000259" key="3">
    <source>
        <dbReference type="Pfam" id="PF01648"/>
    </source>
</evidence>
<evidence type="ECO:0000313" key="4">
    <source>
        <dbReference type="EMBL" id="GFJ76515.1"/>
    </source>
</evidence>
<dbReference type="PANTHER" id="PTHR12215:SF10">
    <property type="entry name" value="L-AMINOADIPATE-SEMIALDEHYDE DEHYDROGENASE-PHOSPHOPANTETHEINYL TRANSFERASE"/>
    <property type="match status" value="1"/>
</dbReference>
<dbReference type="SUPFAM" id="SSF56214">
    <property type="entry name" value="4'-phosphopantetheinyl transferase"/>
    <property type="match status" value="2"/>
</dbReference>
<dbReference type="EMBL" id="BLPF01000001">
    <property type="protein sequence ID" value="GFJ76515.1"/>
    <property type="molecule type" value="Genomic_DNA"/>
</dbReference>
<dbReference type="PANTHER" id="PTHR12215">
    <property type="entry name" value="PHOSPHOPANTETHEINE TRANSFERASE"/>
    <property type="match status" value="1"/>
</dbReference>
<dbReference type="Pfam" id="PF01648">
    <property type="entry name" value="ACPS"/>
    <property type="match status" value="1"/>
</dbReference>
<protein>
    <recommendedName>
        <fullName evidence="3">4'-phosphopantetheinyl transferase domain-containing protein</fullName>
    </recommendedName>
</protein>
<comment type="similarity">
    <text evidence="1">Belongs to the P-Pant transferase superfamily. Gsp/Sfp/HetI/AcpT family.</text>
</comment>
<dbReference type="RefSeq" id="WP_246273182.1">
    <property type="nucleotide sequence ID" value="NZ_BAABGO010000065.1"/>
</dbReference>
<dbReference type="GO" id="GO:0008897">
    <property type="term" value="F:holo-[acyl-carrier-protein] synthase activity"/>
    <property type="evidence" value="ECO:0007669"/>
    <property type="project" value="InterPro"/>
</dbReference>
<comment type="caution">
    <text evidence="4">The sequence shown here is derived from an EMBL/GenBank/DDBJ whole genome shotgun (WGS) entry which is preliminary data.</text>
</comment>
<keyword evidence="5" id="KW-1185">Reference proteome</keyword>
<evidence type="ECO:0000313" key="5">
    <source>
        <dbReference type="Proteomes" id="UP000482800"/>
    </source>
</evidence>
<reference evidence="4 5" key="2">
    <citation type="submission" date="2020-03" db="EMBL/GenBank/DDBJ databases">
        <authorList>
            <person name="Ichikawa N."/>
            <person name="Kimura A."/>
            <person name="Kitahashi Y."/>
            <person name="Uohara A."/>
        </authorList>
    </citation>
    <scope>NUCLEOTIDE SEQUENCE [LARGE SCALE GENOMIC DNA]</scope>
    <source>
        <strain evidence="4 5">NBRC 108639</strain>
    </source>
</reference>
<feature type="domain" description="4'-phosphopantetheinyl transferase" evidence="3">
    <location>
        <begin position="106"/>
        <end position="163"/>
    </location>
</feature>
<proteinExistence type="inferred from homology"/>
<dbReference type="InterPro" id="IPR050559">
    <property type="entry name" value="P-Pant_transferase_sf"/>
</dbReference>
<dbReference type="InterPro" id="IPR008278">
    <property type="entry name" value="4-PPantetheinyl_Trfase_dom"/>
</dbReference>
<dbReference type="Proteomes" id="UP000482800">
    <property type="component" value="Unassembled WGS sequence"/>
</dbReference>
<evidence type="ECO:0000256" key="1">
    <source>
        <dbReference type="ARBA" id="ARBA00010990"/>
    </source>
</evidence>